<dbReference type="GO" id="GO:0008610">
    <property type="term" value="P:lipid biosynthetic process"/>
    <property type="evidence" value="ECO:0007669"/>
    <property type="project" value="InterPro"/>
</dbReference>
<dbReference type="Pfam" id="PF02353">
    <property type="entry name" value="CMAS"/>
    <property type="match status" value="1"/>
</dbReference>
<keyword evidence="5" id="KW-0443">Lipid metabolism</keyword>
<accession>A0AAU8MXZ7</accession>
<evidence type="ECO:0000313" key="7">
    <source>
        <dbReference type="EMBL" id="XCO76846.1"/>
    </source>
</evidence>
<dbReference type="SUPFAM" id="SSF53335">
    <property type="entry name" value="S-adenosyl-L-methionine-dependent methyltransferases"/>
    <property type="match status" value="1"/>
</dbReference>
<proteinExistence type="inferred from homology"/>
<dbReference type="GO" id="GO:0032259">
    <property type="term" value="P:methylation"/>
    <property type="evidence" value="ECO:0007669"/>
    <property type="project" value="UniProtKB-KW"/>
</dbReference>
<dbReference type="RefSeq" id="WP_363800102.1">
    <property type="nucleotide sequence ID" value="NZ_CP159925.1"/>
</dbReference>
<keyword evidence="2 7" id="KW-0489">Methyltransferase</keyword>
<evidence type="ECO:0000256" key="3">
    <source>
        <dbReference type="ARBA" id="ARBA00022679"/>
    </source>
</evidence>
<feature type="active site" evidence="6">
    <location>
        <position position="395"/>
    </location>
</feature>
<dbReference type="PIRSF" id="PIRSF003085">
    <property type="entry name" value="CMAS"/>
    <property type="match status" value="1"/>
</dbReference>
<evidence type="ECO:0000256" key="6">
    <source>
        <dbReference type="PIRSR" id="PIRSR003085-1"/>
    </source>
</evidence>
<dbReference type="EMBL" id="CP159925">
    <property type="protein sequence ID" value="XCO76846.1"/>
    <property type="molecule type" value="Genomic_DNA"/>
</dbReference>
<dbReference type="CDD" id="cd02440">
    <property type="entry name" value="AdoMet_MTases"/>
    <property type="match status" value="1"/>
</dbReference>
<comment type="similarity">
    <text evidence="1">Belongs to the CFA/CMAS family.</text>
</comment>
<dbReference type="InterPro" id="IPR029063">
    <property type="entry name" value="SAM-dependent_MTases_sf"/>
</dbReference>
<organism evidence="7">
    <name type="scientific">Lysobacter firmicutimachus</name>
    <dbReference type="NCBI Taxonomy" id="1792846"/>
    <lineage>
        <taxon>Bacteria</taxon>
        <taxon>Pseudomonadati</taxon>
        <taxon>Pseudomonadota</taxon>
        <taxon>Gammaproteobacteria</taxon>
        <taxon>Lysobacterales</taxon>
        <taxon>Lysobacteraceae</taxon>
        <taxon>Lysobacter</taxon>
    </lineage>
</organism>
<dbReference type="Gene3D" id="3.40.50.150">
    <property type="entry name" value="Vaccinia Virus protein VP39"/>
    <property type="match status" value="1"/>
</dbReference>
<keyword evidence="3 7" id="KW-0808">Transferase</keyword>
<evidence type="ECO:0000256" key="5">
    <source>
        <dbReference type="ARBA" id="ARBA00023098"/>
    </source>
</evidence>
<dbReference type="PANTHER" id="PTHR43667">
    <property type="entry name" value="CYCLOPROPANE-FATTY-ACYL-PHOSPHOLIPID SYNTHASE"/>
    <property type="match status" value="1"/>
</dbReference>
<gene>
    <name evidence="7" type="ORF">ABU614_08690</name>
</gene>
<dbReference type="InterPro" id="IPR003333">
    <property type="entry name" value="CMAS"/>
</dbReference>
<dbReference type="InterPro" id="IPR050723">
    <property type="entry name" value="CFA/CMAS"/>
</dbReference>
<protein>
    <submittedName>
        <fullName evidence="7">Cyclopropane-fatty-acyl-phospholipid synthase family protein</fullName>
        <ecNumber evidence="7">2.1.1.-</ecNumber>
    </submittedName>
</protein>
<evidence type="ECO:0000256" key="1">
    <source>
        <dbReference type="ARBA" id="ARBA00010815"/>
    </source>
</evidence>
<evidence type="ECO:0000256" key="2">
    <source>
        <dbReference type="ARBA" id="ARBA00022603"/>
    </source>
</evidence>
<dbReference type="GO" id="GO:0008168">
    <property type="term" value="F:methyltransferase activity"/>
    <property type="evidence" value="ECO:0007669"/>
    <property type="project" value="UniProtKB-KW"/>
</dbReference>
<dbReference type="EC" id="2.1.1.-" evidence="7"/>
<dbReference type="AlphaFoldDB" id="A0AAU8MXZ7"/>
<keyword evidence="4" id="KW-0949">S-adenosyl-L-methionine</keyword>
<evidence type="ECO:0000256" key="4">
    <source>
        <dbReference type="ARBA" id="ARBA00022691"/>
    </source>
</evidence>
<reference evidence="7" key="1">
    <citation type="submission" date="2024-06" db="EMBL/GenBank/DDBJ databases">
        <authorList>
            <person name="Li S."/>
        </authorList>
    </citation>
    <scope>NUCLEOTIDE SEQUENCE</scope>
    <source>
        <strain evidence="7">SR10</strain>
    </source>
</reference>
<name>A0AAU8MXZ7_9GAMM</name>
<sequence length="429" mass="48427">MNRSAVPAAKHGGTRYTSLDAMLRRRLIAQLAAMRHGRIRLRDEFGELTLGTTEDESPDPLEATVNVRAPGFYRALAANGSVGAGESFIDGLWDCDDLVALVRLLVRNRDLLDAMEGGWARLGGWAMRAWHRLQRNTRAGSRRNIAAHYDLGNEFFATFLSADLMYSSAVYAGEDDALERASQRKLDRICRKLDLRPGDRVIEIGTGWGGFAVHAAGRYGCHVTTTTISREQHDEAARRVREAGLEDRVTLRLEDYRDLRGEYDKLVSIEMVEAVGADFLPGYFERVGALLTPNGLAMLQAITIEDHRYRRALREVDFIKRFVFPGSFIPSVAALLEAKTRACDLALVQFDDFGPSYALTLRAWRERFLRERPRIAAMGYDARFLRLWEFYLCYCEGGFRERSIGVAQMLFAKPGHRRAVRLPETELAA</sequence>
<dbReference type="PANTHER" id="PTHR43667:SF2">
    <property type="entry name" value="FATTY ACID C-METHYL TRANSFERASE"/>
    <property type="match status" value="1"/>
</dbReference>